<evidence type="ECO:0008006" key="4">
    <source>
        <dbReference type="Google" id="ProtNLM"/>
    </source>
</evidence>
<organism evidence="2 3">
    <name type="scientific">Malus domestica</name>
    <name type="common">Apple</name>
    <name type="synonym">Pyrus malus</name>
    <dbReference type="NCBI Taxonomy" id="3750"/>
    <lineage>
        <taxon>Eukaryota</taxon>
        <taxon>Viridiplantae</taxon>
        <taxon>Streptophyta</taxon>
        <taxon>Embryophyta</taxon>
        <taxon>Tracheophyta</taxon>
        <taxon>Spermatophyta</taxon>
        <taxon>Magnoliopsida</taxon>
        <taxon>eudicotyledons</taxon>
        <taxon>Gunneridae</taxon>
        <taxon>Pentapetalae</taxon>
        <taxon>rosids</taxon>
        <taxon>fabids</taxon>
        <taxon>Rosales</taxon>
        <taxon>Rosaceae</taxon>
        <taxon>Amygdaloideae</taxon>
        <taxon>Maleae</taxon>
        <taxon>Malus</taxon>
    </lineage>
</organism>
<proteinExistence type="predicted"/>
<accession>A0A498JB45</accession>
<protein>
    <recommendedName>
        <fullName evidence="4">Reverse transcriptase Ty1/copia-type domain-containing protein</fullName>
    </recommendedName>
</protein>
<evidence type="ECO:0000256" key="1">
    <source>
        <dbReference type="SAM" id="MobiDB-lite"/>
    </source>
</evidence>
<evidence type="ECO:0000313" key="3">
    <source>
        <dbReference type="Proteomes" id="UP000290289"/>
    </source>
</evidence>
<dbReference type="EMBL" id="RDQH01000333">
    <property type="protein sequence ID" value="RXH92948.1"/>
    <property type="molecule type" value="Genomic_DNA"/>
</dbReference>
<keyword evidence="3" id="KW-1185">Reference proteome</keyword>
<sequence>MLDSKPATTPIASKSQLSNQDGTLLSDSIEFRNLLGSLQYLILTGLDIAFAHIAQFMACSTMTHLIAAKRVL</sequence>
<dbReference type="AlphaFoldDB" id="A0A498JB45"/>
<feature type="region of interest" description="Disordered" evidence="1">
    <location>
        <begin position="1"/>
        <end position="20"/>
    </location>
</feature>
<reference evidence="2 3" key="1">
    <citation type="submission" date="2018-10" db="EMBL/GenBank/DDBJ databases">
        <title>A high-quality apple genome assembly.</title>
        <authorList>
            <person name="Hu J."/>
        </authorList>
    </citation>
    <scope>NUCLEOTIDE SEQUENCE [LARGE SCALE GENOMIC DNA]</scope>
    <source>
        <strain evidence="3">cv. HFTH1</strain>
        <tissue evidence="2">Young leaf</tissue>
    </source>
</reference>
<comment type="caution">
    <text evidence="2">The sequence shown here is derived from an EMBL/GenBank/DDBJ whole genome shotgun (WGS) entry which is preliminary data.</text>
</comment>
<gene>
    <name evidence="2" type="ORF">DVH24_011972</name>
</gene>
<dbReference type="Proteomes" id="UP000290289">
    <property type="component" value="Chromosome 7"/>
</dbReference>
<evidence type="ECO:0000313" key="2">
    <source>
        <dbReference type="EMBL" id="RXH92948.1"/>
    </source>
</evidence>
<name>A0A498JB45_MALDO</name>